<gene>
    <name evidence="8" type="ORF">PENTCL1PPCAC_30586</name>
    <name evidence="7" type="ORF">PENTCL1PPCAC_8272</name>
</gene>
<protein>
    <recommendedName>
        <fullName evidence="2">glucuronosyltransferase</fullName>
        <ecNumber evidence="2">2.4.1.17</ecNumber>
    </recommendedName>
</protein>
<dbReference type="PANTHER" id="PTHR48043:SF23">
    <property type="entry name" value="UDP-GLUCURONOSYLTRANSFERASE"/>
    <property type="match status" value="1"/>
</dbReference>
<comment type="similarity">
    <text evidence="1">Belongs to the UDP-glycosyltransferase family.</text>
</comment>
<accession>A0AAV5SRU1</accession>
<feature type="non-terminal residue" evidence="7">
    <location>
        <position position="324"/>
    </location>
</feature>
<dbReference type="SUPFAM" id="SSF53756">
    <property type="entry name" value="UDP-Glycosyltransferase/glycogen phosphorylase"/>
    <property type="match status" value="1"/>
</dbReference>
<evidence type="ECO:0000256" key="1">
    <source>
        <dbReference type="ARBA" id="ARBA00009995"/>
    </source>
</evidence>
<dbReference type="InterPro" id="IPR050271">
    <property type="entry name" value="UDP-glycosyltransferase"/>
</dbReference>
<dbReference type="PANTHER" id="PTHR48043">
    <property type="entry name" value="EG:EG0003.4 PROTEIN-RELATED"/>
    <property type="match status" value="1"/>
</dbReference>
<evidence type="ECO:0000313" key="7">
    <source>
        <dbReference type="EMBL" id="GMS86097.1"/>
    </source>
</evidence>
<dbReference type="EMBL" id="BTSX01000002">
    <property type="protein sequence ID" value="GMS86097.1"/>
    <property type="molecule type" value="Genomic_DNA"/>
</dbReference>
<dbReference type="InterPro" id="IPR002213">
    <property type="entry name" value="UDP_glucos_trans"/>
</dbReference>
<dbReference type="AlphaFoldDB" id="A0AAV5SRU1"/>
<evidence type="ECO:0000256" key="2">
    <source>
        <dbReference type="ARBA" id="ARBA00012544"/>
    </source>
</evidence>
<comment type="caution">
    <text evidence="7">The sequence shown here is derived from an EMBL/GenBank/DDBJ whole genome shotgun (WGS) entry which is preliminary data.</text>
</comment>
<dbReference type="Pfam" id="PF00201">
    <property type="entry name" value="UDPGT"/>
    <property type="match status" value="1"/>
</dbReference>
<evidence type="ECO:0000256" key="6">
    <source>
        <dbReference type="ARBA" id="ARBA00047475"/>
    </source>
</evidence>
<keyword evidence="9" id="KW-1185">Reference proteome</keyword>
<proteinExistence type="inferred from homology"/>
<dbReference type="EMBL" id="BTSX01000078">
    <property type="protein sequence ID" value="GMT08412.1"/>
    <property type="molecule type" value="Genomic_DNA"/>
</dbReference>
<organism evidence="7 9">
    <name type="scientific">Pristionchus entomophagus</name>
    <dbReference type="NCBI Taxonomy" id="358040"/>
    <lineage>
        <taxon>Eukaryota</taxon>
        <taxon>Metazoa</taxon>
        <taxon>Ecdysozoa</taxon>
        <taxon>Nematoda</taxon>
        <taxon>Chromadorea</taxon>
        <taxon>Rhabditida</taxon>
        <taxon>Rhabditina</taxon>
        <taxon>Diplogasteromorpha</taxon>
        <taxon>Diplogasteroidea</taxon>
        <taxon>Neodiplogasteridae</taxon>
        <taxon>Pristionchus</taxon>
    </lineage>
</organism>
<dbReference type="Proteomes" id="UP001432027">
    <property type="component" value="Unassembled WGS sequence"/>
</dbReference>
<dbReference type="Gene3D" id="3.40.50.2000">
    <property type="entry name" value="Glycogen Phosphorylase B"/>
    <property type="match status" value="1"/>
</dbReference>
<evidence type="ECO:0000256" key="4">
    <source>
        <dbReference type="ARBA" id="ARBA00022679"/>
    </source>
</evidence>
<comment type="catalytic activity">
    <reaction evidence="6">
        <text>glucuronate acceptor + UDP-alpha-D-glucuronate = acceptor beta-D-glucuronoside + UDP + H(+)</text>
        <dbReference type="Rhea" id="RHEA:21032"/>
        <dbReference type="ChEBI" id="CHEBI:15378"/>
        <dbReference type="ChEBI" id="CHEBI:58052"/>
        <dbReference type="ChEBI" id="CHEBI:58223"/>
        <dbReference type="ChEBI" id="CHEBI:132367"/>
        <dbReference type="ChEBI" id="CHEBI:132368"/>
        <dbReference type="EC" id="2.4.1.17"/>
    </reaction>
</comment>
<evidence type="ECO:0000256" key="5">
    <source>
        <dbReference type="ARBA" id="ARBA00022729"/>
    </source>
</evidence>
<keyword evidence="3" id="KW-0328">Glycosyltransferase</keyword>
<evidence type="ECO:0000256" key="3">
    <source>
        <dbReference type="ARBA" id="ARBA00022676"/>
    </source>
</evidence>
<name>A0AAV5SRU1_9BILA</name>
<reference evidence="7" key="1">
    <citation type="submission" date="2023-10" db="EMBL/GenBank/DDBJ databases">
        <title>Genome assembly of Pristionchus species.</title>
        <authorList>
            <person name="Yoshida K."/>
            <person name="Sommer R.J."/>
        </authorList>
    </citation>
    <scope>NUCLEOTIDE SEQUENCE</scope>
    <source>
        <strain evidence="7">RS0144</strain>
    </source>
</reference>
<dbReference type="GO" id="GO:0015020">
    <property type="term" value="F:glucuronosyltransferase activity"/>
    <property type="evidence" value="ECO:0007669"/>
    <property type="project" value="UniProtKB-EC"/>
</dbReference>
<evidence type="ECO:0000313" key="8">
    <source>
        <dbReference type="EMBL" id="GMT08412.1"/>
    </source>
</evidence>
<sequence>MGRLSDVLAEAGMDVTTLVSILRDDVGDGTTKSKVLHIDADKTAFDMMNEKSPGDLGAVFRGASDDVSGIIGMTARLRDTFALQCKHALTKTDLLEKLKAEKFDLVLTENFDYCGFGLAKVIGAKSVVTVSTSSVSDHLAWITGTPSPFSWMQSSFSSGVDRSLSSRFGNLISFAANYYFNSQKAKGADAVFRERFGPEFPSVEEIIANSSLIVTASDPLVDLARPTLRKIVDIGAIGVRDSKPIDEEYNQLLNLRPRTVILSFGSVAKSILLPQEYKEAIAQAFSRFPEVTFLWKYEKPEEASFVKGIPNIIVKKWMPQNDLL</sequence>
<keyword evidence="4" id="KW-0808">Transferase</keyword>
<dbReference type="EC" id="2.4.1.17" evidence="2"/>
<keyword evidence="5" id="KW-0732">Signal</keyword>
<evidence type="ECO:0000313" key="9">
    <source>
        <dbReference type="Proteomes" id="UP001432027"/>
    </source>
</evidence>